<accession>A0A5S3N7R0</accession>
<dbReference type="GO" id="GO:0005737">
    <property type="term" value="C:cytoplasm"/>
    <property type="evidence" value="ECO:0007669"/>
    <property type="project" value="TreeGrafter"/>
</dbReference>
<comment type="cofactor">
    <cofactor evidence="1 8">
        <name>pyridoxal 5'-phosphate</name>
        <dbReference type="ChEBI" id="CHEBI:597326"/>
    </cofactor>
</comment>
<dbReference type="PANTHER" id="PTHR11808">
    <property type="entry name" value="TRANS-SULFURATION ENZYME FAMILY MEMBER"/>
    <property type="match status" value="1"/>
</dbReference>
<comment type="caution">
    <text evidence="9">The sequence shown here is derived from an EMBL/GenBank/DDBJ whole genome shotgun (WGS) entry which is preliminary data.</text>
</comment>
<evidence type="ECO:0000256" key="6">
    <source>
        <dbReference type="ARBA" id="ARBA00023239"/>
    </source>
</evidence>
<evidence type="ECO:0000256" key="3">
    <source>
        <dbReference type="ARBA" id="ARBA00022605"/>
    </source>
</evidence>
<keyword evidence="6" id="KW-0456">Lyase</keyword>
<dbReference type="InterPro" id="IPR015421">
    <property type="entry name" value="PyrdxlP-dep_Trfase_major"/>
</dbReference>
<evidence type="ECO:0000256" key="7">
    <source>
        <dbReference type="PIRSR" id="PIRSR001434-2"/>
    </source>
</evidence>
<evidence type="ECO:0000256" key="4">
    <source>
        <dbReference type="ARBA" id="ARBA00022898"/>
    </source>
</evidence>
<dbReference type="CDD" id="cd00614">
    <property type="entry name" value="CGS_like"/>
    <property type="match status" value="1"/>
</dbReference>
<dbReference type="FunFam" id="3.90.1150.10:FF:000033">
    <property type="entry name" value="Cystathionine gamma-synthase"/>
    <property type="match status" value="1"/>
</dbReference>
<dbReference type="Proteomes" id="UP000307140">
    <property type="component" value="Unassembled WGS sequence"/>
</dbReference>
<dbReference type="InterPro" id="IPR054542">
    <property type="entry name" value="Cys_met_metab_PP"/>
</dbReference>
<dbReference type="EMBL" id="VANR01000002">
    <property type="protein sequence ID" value="TMM31385.1"/>
    <property type="molecule type" value="Genomic_DNA"/>
</dbReference>
<evidence type="ECO:0000313" key="9">
    <source>
        <dbReference type="EMBL" id="TMM31385.1"/>
    </source>
</evidence>
<dbReference type="InterPro" id="IPR000277">
    <property type="entry name" value="Cys/Met-Metab_PyrdxlP-dep_enz"/>
</dbReference>
<protein>
    <recommendedName>
        <fullName evidence="2">cysteine-S-conjugate beta-lyase</fullName>
        <ecNumber evidence="2">4.4.1.13</ecNumber>
    </recommendedName>
</protein>
<keyword evidence="5" id="KW-0486">Methionine biosynthesis</keyword>
<dbReference type="GO" id="GO:0016740">
    <property type="term" value="F:transferase activity"/>
    <property type="evidence" value="ECO:0007669"/>
    <property type="project" value="UniProtKB-KW"/>
</dbReference>
<evidence type="ECO:0000256" key="8">
    <source>
        <dbReference type="RuleBase" id="RU362118"/>
    </source>
</evidence>
<organism evidence="9 10">
    <name type="scientific">Polaribacter aestuariivivens</name>
    <dbReference type="NCBI Taxonomy" id="2304626"/>
    <lineage>
        <taxon>Bacteria</taxon>
        <taxon>Pseudomonadati</taxon>
        <taxon>Bacteroidota</taxon>
        <taxon>Flavobacteriia</taxon>
        <taxon>Flavobacteriales</taxon>
        <taxon>Flavobacteriaceae</taxon>
    </lineage>
</organism>
<reference evidence="9 10" key="1">
    <citation type="submission" date="2019-05" db="EMBL/GenBank/DDBJ databases">
        <title>Polaribacter aestuariivivens sp. nov., isolated from a tidal flat.</title>
        <authorList>
            <person name="Yoon J.-H."/>
        </authorList>
    </citation>
    <scope>NUCLEOTIDE SEQUENCE [LARGE SCALE GENOMIC DNA]</scope>
    <source>
        <strain evidence="9 10">DBTF-3</strain>
    </source>
</reference>
<dbReference type="PIRSF" id="PIRSF001434">
    <property type="entry name" value="CGS"/>
    <property type="match status" value="1"/>
</dbReference>
<dbReference type="Gene3D" id="3.90.1150.10">
    <property type="entry name" value="Aspartate Aminotransferase, domain 1"/>
    <property type="match status" value="1"/>
</dbReference>
<dbReference type="Gene3D" id="3.40.640.10">
    <property type="entry name" value="Type I PLP-dependent aspartate aminotransferase-like (Major domain)"/>
    <property type="match status" value="1"/>
</dbReference>
<comment type="similarity">
    <text evidence="8">Belongs to the trans-sulfuration enzymes family.</text>
</comment>
<gene>
    <name evidence="9" type="ORF">FDT66_05315</name>
</gene>
<proteinExistence type="inferred from homology"/>
<dbReference type="EC" id="4.4.1.13" evidence="2"/>
<evidence type="ECO:0000256" key="2">
    <source>
        <dbReference type="ARBA" id="ARBA00012224"/>
    </source>
</evidence>
<dbReference type="OrthoDB" id="9803729at2"/>
<dbReference type="RefSeq" id="WP_138535112.1">
    <property type="nucleotide sequence ID" value="NZ_VANR01000002.1"/>
</dbReference>
<dbReference type="GO" id="GO:0009086">
    <property type="term" value="P:methionine biosynthetic process"/>
    <property type="evidence" value="ECO:0007669"/>
    <property type="project" value="UniProtKB-KW"/>
</dbReference>
<name>A0A5S3N7R0_9FLAO</name>
<evidence type="ECO:0000313" key="10">
    <source>
        <dbReference type="Proteomes" id="UP000307140"/>
    </source>
</evidence>
<evidence type="ECO:0000256" key="5">
    <source>
        <dbReference type="ARBA" id="ARBA00023167"/>
    </source>
</evidence>
<dbReference type="AlphaFoldDB" id="A0A5S3N7R0"/>
<keyword evidence="3" id="KW-0028">Amino-acid biosynthesis</keyword>
<dbReference type="GO" id="GO:0030170">
    <property type="term" value="F:pyridoxal phosphate binding"/>
    <property type="evidence" value="ECO:0007669"/>
    <property type="project" value="InterPro"/>
</dbReference>
<dbReference type="InterPro" id="IPR015424">
    <property type="entry name" value="PyrdxlP-dep_Trfase"/>
</dbReference>
<keyword evidence="4 7" id="KW-0663">Pyridoxal phosphate</keyword>
<dbReference type="FunFam" id="3.40.640.10:FF:000046">
    <property type="entry name" value="Cystathionine gamma-lyase"/>
    <property type="match status" value="1"/>
</dbReference>
<feature type="modified residue" description="N6-(pyridoxal phosphate)lysine" evidence="7">
    <location>
        <position position="200"/>
    </location>
</feature>
<dbReference type="InterPro" id="IPR015422">
    <property type="entry name" value="PyrdxlP-dep_Trfase_small"/>
</dbReference>
<dbReference type="SUPFAM" id="SSF53383">
    <property type="entry name" value="PLP-dependent transferases"/>
    <property type="match status" value="1"/>
</dbReference>
<keyword evidence="10" id="KW-1185">Reference proteome</keyword>
<keyword evidence="9" id="KW-0808">Transferase</keyword>
<evidence type="ECO:0000256" key="1">
    <source>
        <dbReference type="ARBA" id="ARBA00001933"/>
    </source>
</evidence>
<dbReference type="GO" id="GO:0019346">
    <property type="term" value="P:transsulfuration"/>
    <property type="evidence" value="ECO:0007669"/>
    <property type="project" value="InterPro"/>
</dbReference>
<dbReference type="Pfam" id="PF01053">
    <property type="entry name" value="Cys_Met_Meta_PP"/>
    <property type="match status" value="1"/>
</dbReference>
<dbReference type="PANTHER" id="PTHR11808:SF50">
    <property type="entry name" value="CYSTATHIONINE BETA-LYASE"/>
    <property type="match status" value="1"/>
</dbReference>
<sequence length="384" mass="42606">MRNDKKLGINTTCVHVGEVKDIEHKGAVSPIYMSTSYAFDGVDVKRYPRYFNTPNQEMLCKKIAALEKTEDGLIFSSGMAAISAAMFAFLKTGDHVIIQQVIYGGTFNLIVSEFDKYGIEYSFTESDKVEDFKSLIKQNTKILYIETPSNPLLGITDLEVISKLAKANNCLTMIDNTFASPINQNPVDFGIDIILHSATKYMGGHSDISAGAIAASKDHIAQIWKTAINFGGNLSDQTVWLLERSLKTLNLRVKEQTKNAQKMAEYLEGNTNINCVYYPGLKSHPQYELAKKQMKGFGAMLSFELNETIDAMEFQRNLQLIKPSMSLAGLESTTVSPAQTTHALLSEEARLERGIKDGLIRFSVGIEEVEDLISDIEQAINSLV</sequence>
<dbReference type="GO" id="GO:0047804">
    <property type="term" value="F:cysteine-S-conjugate beta-lyase activity"/>
    <property type="evidence" value="ECO:0007669"/>
    <property type="project" value="UniProtKB-EC"/>
</dbReference>
<dbReference type="PROSITE" id="PS00868">
    <property type="entry name" value="CYS_MET_METAB_PP"/>
    <property type="match status" value="1"/>
</dbReference>